<comment type="catalytic activity">
    <reaction evidence="1 7">
        <text>dTDP-4-dehydro-6-deoxy-alpha-D-glucose = dTDP-4-dehydro-beta-L-rhamnose</text>
        <dbReference type="Rhea" id="RHEA:16969"/>
        <dbReference type="ChEBI" id="CHEBI:57649"/>
        <dbReference type="ChEBI" id="CHEBI:62830"/>
        <dbReference type="EC" id="5.1.3.13"/>
    </reaction>
</comment>
<evidence type="ECO:0000256" key="6">
    <source>
        <dbReference type="PIRSR" id="PIRSR600888-3"/>
    </source>
</evidence>
<dbReference type="SUPFAM" id="SSF51182">
    <property type="entry name" value="RmlC-like cupins"/>
    <property type="match status" value="1"/>
</dbReference>
<dbReference type="GO" id="GO:0005829">
    <property type="term" value="C:cytosol"/>
    <property type="evidence" value="ECO:0007669"/>
    <property type="project" value="TreeGrafter"/>
</dbReference>
<dbReference type="PANTHER" id="PTHR21047">
    <property type="entry name" value="DTDP-6-DEOXY-D-GLUCOSE-3,5 EPIMERASE"/>
    <property type="match status" value="1"/>
</dbReference>
<dbReference type="Pfam" id="PF00908">
    <property type="entry name" value="dTDP_sugar_isom"/>
    <property type="match status" value="1"/>
</dbReference>
<dbReference type="Gene3D" id="2.60.120.10">
    <property type="entry name" value="Jelly Rolls"/>
    <property type="match status" value="1"/>
</dbReference>
<accession>W2C266</accession>
<dbReference type="UniPathway" id="UPA00124"/>
<evidence type="ECO:0000313" key="8">
    <source>
        <dbReference type="EMBL" id="ETK01270.1"/>
    </source>
</evidence>
<proteinExistence type="inferred from homology"/>
<evidence type="ECO:0000256" key="5">
    <source>
        <dbReference type="PIRSR" id="PIRSR600888-1"/>
    </source>
</evidence>
<comment type="caution">
    <text evidence="8">The sequence shown here is derived from an EMBL/GenBank/DDBJ whole genome shotgun (WGS) entry which is preliminary data.</text>
</comment>
<evidence type="ECO:0000256" key="3">
    <source>
        <dbReference type="ARBA" id="ARBA00012098"/>
    </source>
</evidence>
<feature type="active site" description="Proton donor" evidence="5">
    <location>
        <position position="131"/>
    </location>
</feature>
<feature type="site" description="Participates in a stacking interaction with the thymidine ring of dTDP-4-oxo-6-deoxyglucose" evidence="6">
    <location>
        <position position="137"/>
    </location>
</feature>
<gene>
    <name evidence="8" type="ORF">N425_10645</name>
</gene>
<protein>
    <recommendedName>
        <fullName evidence="4 7">dTDP-4-dehydrorhamnose 3,5-epimerase</fullName>
        <ecNumber evidence="3 7">5.1.3.13</ecNumber>
    </recommendedName>
    <alternativeName>
        <fullName evidence="7">Thymidine diphospho-4-keto-rhamnose 3,5-epimerase</fullName>
    </alternativeName>
</protein>
<name>W2C266_9BACT</name>
<dbReference type="Proteomes" id="UP000018837">
    <property type="component" value="Unassembled WGS sequence"/>
</dbReference>
<dbReference type="NCBIfam" id="TIGR01221">
    <property type="entry name" value="rmlC"/>
    <property type="match status" value="1"/>
</dbReference>
<comment type="subunit">
    <text evidence="7">Homodimer.</text>
</comment>
<dbReference type="InterPro" id="IPR000888">
    <property type="entry name" value="RmlC-like"/>
</dbReference>
<dbReference type="CDD" id="cd00438">
    <property type="entry name" value="cupin_RmlC"/>
    <property type="match status" value="1"/>
</dbReference>
<dbReference type="InterPro" id="IPR014710">
    <property type="entry name" value="RmlC-like_jellyroll"/>
</dbReference>
<dbReference type="EC" id="5.1.3.13" evidence="3 7"/>
<dbReference type="PANTHER" id="PTHR21047:SF2">
    <property type="entry name" value="THYMIDINE DIPHOSPHO-4-KETO-RHAMNOSE 3,5-EPIMERASE"/>
    <property type="match status" value="1"/>
</dbReference>
<dbReference type="GO" id="GO:0019305">
    <property type="term" value="P:dTDP-rhamnose biosynthetic process"/>
    <property type="evidence" value="ECO:0007669"/>
    <property type="project" value="UniProtKB-UniRule"/>
</dbReference>
<evidence type="ECO:0000256" key="7">
    <source>
        <dbReference type="RuleBase" id="RU364069"/>
    </source>
</evidence>
<dbReference type="PATRIC" id="fig|1411148.3.peg.1727"/>
<sequence length="181" mass="20678">MDYIETHIPGVWILEPKVFHDARGYFMEAYKQPDFEAHIGPIRFIQDNESCSSRGVLRGMHYQLAPYAQAKLVRVIVGTVVDVAVDIRRGSPTFGQYVMVELSADNHRQFYIPRGFAHGFYVKSETAIFTYKVDNPYTPSHERGFRFDDPAVGIDWSIDEATSILTSEKDCVLPQLRDAEL</sequence>
<dbReference type="GO" id="GO:0008830">
    <property type="term" value="F:dTDP-4-dehydrorhamnose 3,5-epimerase activity"/>
    <property type="evidence" value="ECO:0007669"/>
    <property type="project" value="UniProtKB-UniRule"/>
</dbReference>
<dbReference type="EMBL" id="AYUF01000486">
    <property type="protein sequence ID" value="ETK01270.1"/>
    <property type="molecule type" value="Genomic_DNA"/>
</dbReference>
<keyword evidence="7" id="KW-0413">Isomerase</keyword>
<dbReference type="GO" id="GO:0000271">
    <property type="term" value="P:polysaccharide biosynthetic process"/>
    <property type="evidence" value="ECO:0007669"/>
    <property type="project" value="TreeGrafter"/>
</dbReference>
<dbReference type="AlphaFoldDB" id="W2C266"/>
<feature type="active site" description="Proton acceptor" evidence="5">
    <location>
        <position position="61"/>
    </location>
</feature>
<reference evidence="8 9" key="1">
    <citation type="submission" date="2013-11" db="EMBL/GenBank/DDBJ databases">
        <title>Single cell genomics of uncultured Tannerella BU063 (oral taxon 286).</title>
        <authorList>
            <person name="Beall C.J."/>
            <person name="Campbell A.G."/>
            <person name="Griffen A.L."/>
            <person name="Podar M."/>
            <person name="Leys E.J."/>
        </authorList>
    </citation>
    <scope>NUCLEOTIDE SEQUENCE [LARGE SCALE GENOMIC DNA]</scope>
    <source>
        <strain evidence="8">Cell 2</strain>
    </source>
</reference>
<comment type="pathway">
    <text evidence="7">Carbohydrate biosynthesis; dTDP-L-rhamnose biosynthesis.</text>
</comment>
<comment type="function">
    <text evidence="2 7">Catalyzes the epimerization of the C3' and C5'positions of dTDP-6-deoxy-D-xylo-4-hexulose, forming dTDP-6-deoxy-L-lyxo-4-hexulose.</text>
</comment>
<evidence type="ECO:0000256" key="1">
    <source>
        <dbReference type="ARBA" id="ARBA00001298"/>
    </source>
</evidence>
<organism evidence="8 9">
    <name type="scientific">Tannerella sp. oral taxon BU063 isolate Cell 2</name>
    <dbReference type="NCBI Taxonomy" id="1411148"/>
    <lineage>
        <taxon>Bacteria</taxon>
        <taxon>Pseudomonadati</taxon>
        <taxon>Bacteroidota</taxon>
        <taxon>Bacteroidia</taxon>
        <taxon>Bacteroidales</taxon>
        <taxon>Tannerellaceae</taxon>
        <taxon>Tannerella</taxon>
    </lineage>
</organism>
<evidence type="ECO:0000256" key="2">
    <source>
        <dbReference type="ARBA" id="ARBA00001997"/>
    </source>
</evidence>
<comment type="similarity">
    <text evidence="7">Belongs to the dTDP-4-dehydrorhamnose 3,5-epimerase family.</text>
</comment>
<evidence type="ECO:0000256" key="4">
    <source>
        <dbReference type="ARBA" id="ARBA00019595"/>
    </source>
</evidence>
<evidence type="ECO:0000313" key="9">
    <source>
        <dbReference type="Proteomes" id="UP000018837"/>
    </source>
</evidence>
<dbReference type="InterPro" id="IPR011051">
    <property type="entry name" value="RmlC_Cupin_sf"/>
</dbReference>